<dbReference type="CDD" id="cd00056">
    <property type="entry name" value="ENDO3c"/>
    <property type="match status" value="1"/>
</dbReference>
<dbReference type="GO" id="GO:0051539">
    <property type="term" value="F:4 iron, 4 sulfur cluster binding"/>
    <property type="evidence" value="ECO:0007669"/>
    <property type="project" value="UniProtKB-KW"/>
</dbReference>
<dbReference type="InterPro" id="IPR028924">
    <property type="entry name" value="Perm-CXXC"/>
</dbReference>
<comment type="caution">
    <text evidence="12">The sequence shown here is derived from an EMBL/GenBank/DDBJ whole genome shotgun (WGS) entry which is preliminary data.</text>
</comment>
<dbReference type="Proteomes" id="UP001237642">
    <property type="component" value="Unassembled WGS sequence"/>
</dbReference>
<sequence length="1911" mass="214349">MNFGRGSPIAQKNDIVQNGDSWFSLTPPGRLNLPRSAPVSVEMPGNQRIGTWQDLLGMYSEILNQDVAIQTANPSSVTSINGRNFAHPGVGTEANQHLDRYAGAYVQNYSNDSAGSCNNRAAEVIGIRTSGNYVLSNGQHNNGQISIRRTDSNICTQVPGNWRELESTTLMLDRQHSLRRTDSNSSTQVASNCIDLESTNLMLDRQHSISCSNQRLNSLNAQVGSNTQGRSNWMQHEAKMLFRRQKSTVVSNQRLSEASSLQMHNNGYHVPFRTSYNLNSPPRQAIANAELSVASSFPFTPVTPDQRKQLDHQIPSERLNVVIDECSSQEKDKQWHVVSSSSGENENTFNEFSQVVVDATSAAISTPQKETNVFNEIEEHGLDLNKTPDQKTPRKRKHRPKVVREGKPRKAPKSAPPKTEVPNGTPSGKRKYVRKKNIKTVESQQDVVVNEVRSAAVESSPKSVRRALNFNLESNTGDASQNMRDGHQAVRHQENKRPFNLNVDAEDKDCTVIDSMSRTSSCLMEQSRQQKEFFQKNQQMASTISLLHSNCQMPSQLESLTEQRKDHTFARNLNMRNAAPGQSSLINGYIQVPGNAWREQISQDVFQADLYGQPATQLAMKDTGNWNENRGLKRSHYHTVQEIHPHNQNLMIPPLLSLRNSCVKNKNGDSSNIGTMTSGTQKRLNTGNGLYANISSMHPPTVASIYSPRQLEGDQVRLFANSGSSELNSRLLNSDFERDKTSKKLDCLINGMPMTPITGKQNYQKQQASITLHVHRGQTTEHVYRYEASTSDPQQAIVGYNPHMSTSKQMLKPSPLKQGSGRAEKMLVQQHNYALQSYKPTPKKARGRPGKQKMSLLIEEITFRLEALLINIKRNEEIEQEQHALVPYKGSSTIVPYEQFDIKKRKPRPKVDLDPETDRIWKLLMGIEGSESAEATDKDKEKWWEGEREVFRGRADSFIARMHLVQGDRRFSRWKGSVVDSVIGVFLTQNVSDHLSSSAFMSLVARFPLQSSGLVQEPDIQVLESTGSSLVEEPDIQVLESSGSINCHEEIERQPIHNLPSYIPPNYFDNLPSYKANVASDYNRKSDAEINVSRNSYEPFIFQASEENIISNTRSHSMEELQGTGYNSFVNCSPLKTVLQTEVTLHNGIYNHANGSSGISTQWHEQSEDPILGRHNYLRGPAIFPDQTNSHIPHGPVLSSRDIQLNLTPESIVNDSRKFGLPGDELLPCFPTTRTKTDGANLMKRYTGDTTEGTPALQNGVPNVQADLSSLTFPAICHTEAGSVQPQHSPHSNKHELDTSKNLHSELTIATKPGTPAPKEKNRINGQQTQKLSNTKFGSNANIESNSSVMPLSETSTNVSHAKKGKGEAGRKIKIDWDYLRKDAQLNGKREISKDTMDSMDYEAMRSANVNEISDAIRERGMNNMLAERIKDFLDRLVSDHGSIDLEWLRDVPPDKAKDYLLSFRGLGLKSVECVRLLTLHQLAFPVDTNVGRIAVRLGWVPLQPLPESLQLHLLELYPILESIQKYLWPRLCKLDQQTLYELHYQMITFGKVFCTKSKPNCNACPMRGECRHFASAFASARLALPGPEEKSLVSSAFPVATNSDPLRAVKPVQLLEGVQDRNDNAGFLTKKYEPIVEEPSTPEQEIIELVESDIEDAFGEDPDEIPTIKLNLEEFTTNLQNYMQDNMELQEGDMSRALVALNPEAASIPTPKLKNVSRLRTEHQVYELPDSHPLLEGLDRREPDDPSPYLLAIWTPGETADSVQPPEKRCETHESGQLCNDDTCFSCNSTREANSQIVRGTLLIPCRTAMRGSFPLNGTYFQVNEMFADHESSLNPIDVPRSLIWNLPRRTVYFGTSVTSIFKGLPTEEIQYCFWRGFVCVRGFDHKQRAPRPLMARLHFPASKLAKAKK</sequence>
<dbReference type="InterPro" id="IPR003265">
    <property type="entry name" value="HhH-GPD_domain"/>
</dbReference>
<dbReference type="GO" id="GO:0003677">
    <property type="term" value="F:DNA binding"/>
    <property type="evidence" value="ECO:0007669"/>
    <property type="project" value="UniProtKB-KW"/>
</dbReference>
<accession>A0AAD8MMZ8</accession>
<evidence type="ECO:0000256" key="9">
    <source>
        <dbReference type="ARBA" id="ARBA00023242"/>
    </source>
</evidence>
<dbReference type="Pfam" id="PF15629">
    <property type="entry name" value="Perm-CXXC"/>
    <property type="match status" value="1"/>
</dbReference>
<evidence type="ECO:0000256" key="4">
    <source>
        <dbReference type="ARBA" id="ARBA00022485"/>
    </source>
</evidence>
<keyword evidence="5" id="KW-0479">Metal-binding</keyword>
<feature type="region of interest" description="Disordered" evidence="10">
    <location>
        <begin position="378"/>
        <end position="436"/>
    </location>
</feature>
<evidence type="ECO:0000256" key="6">
    <source>
        <dbReference type="ARBA" id="ARBA00023004"/>
    </source>
</evidence>
<feature type="compositionally biased region" description="Basic and acidic residues" evidence="10">
    <location>
        <begin position="378"/>
        <end position="392"/>
    </location>
</feature>
<keyword evidence="4" id="KW-0004">4Fe-4S</keyword>
<dbReference type="InterPro" id="IPR044811">
    <property type="entry name" value="DME/ROS1"/>
</dbReference>
<evidence type="ECO:0000256" key="5">
    <source>
        <dbReference type="ARBA" id="ARBA00022723"/>
    </source>
</evidence>
<dbReference type="PANTHER" id="PTHR46213">
    <property type="entry name" value="TRANSCRIPTIONAL ACTIVATOR DEMETER"/>
    <property type="match status" value="1"/>
</dbReference>
<evidence type="ECO:0000256" key="8">
    <source>
        <dbReference type="ARBA" id="ARBA00023125"/>
    </source>
</evidence>
<reference evidence="12" key="2">
    <citation type="submission" date="2023-05" db="EMBL/GenBank/DDBJ databases">
        <authorList>
            <person name="Schelkunov M.I."/>
        </authorList>
    </citation>
    <scope>NUCLEOTIDE SEQUENCE</scope>
    <source>
        <strain evidence="12">Hsosn_3</strain>
        <tissue evidence="12">Leaf</tissue>
    </source>
</reference>
<dbReference type="PANTHER" id="PTHR46213:SF24">
    <property type="entry name" value="HHH-GPD DOMAIN-CONTAINING PROTEIN"/>
    <property type="match status" value="1"/>
</dbReference>
<dbReference type="Pfam" id="PF15628">
    <property type="entry name" value="RRM_DME"/>
    <property type="match status" value="1"/>
</dbReference>
<comment type="cofactor">
    <cofactor evidence="1">
        <name>[4Fe-4S] cluster</name>
        <dbReference type="ChEBI" id="CHEBI:49883"/>
    </cofactor>
</comment>
<dbReference type="EMBL" id="JAUIZM010000005">
    <property type="protein sequence ID" value="KAK1382590.1"/>
    <property type="molecule type" value="Genomic_DNA"/>
</dbReference>
<evidence type="ECO:0000256" key="1">
    <source>
        <dbReference type="ARBA" id="ARBA00001966"/>
    </source>
</evidence>
<evidence type="ECO:0000256" key="3">
    <source>
        <dbReference type="ARBA" id="ARBA00005646"/>
    </source>
</evidence>
<evidence type="ECO:0000256" key="2">
    <source>
        <dbReference type="ARBA" id="ARBA00004123"/>
    </source>
</evidence>
<reference evidence="12" key="1">
    <citation type="submission" date="2023-02" db="EMBL/GenBank/DDBJ databases">
        <title>Genome of toxic invasive species Heracleum sosnowskyi carries increased number of genes despite the absence of recent whole-genome duplications.</title>
        <authorList>
            <person name="Schelkunov M."/>
            <person name="Shtratnikova V."/>
            <person name="Makarenko M."/>
            <person name="Klepikova A."/>
            <person name="Omelchenko D."/>
            <person name="Novikova G."/>
            <person name="Obukhova E."/>
            <person name="Bogdanov V."/>
            <person name="Penin A."/>
            <person name="Logacheva M."/>
        </authorList>
    </citation>
    <scope>NUCLEOTIDE SEQUENCE</scope>
    <source>
        <strain evidence="12">Hsosn_3</strain>
        <tissue evidence="12">Leaf</tissue>
    </source>
</reference>
<evidence type="ECO:0000313" key="13">
    <source>
        <dbReference type="Proteomes" id="UP001237642"/>
    </source>
</evidence>
<dbReference type="GO" id="GO:0006284">
    <property type="term" value="P:base-excision repair"/>
    <property type="evidence" value="ECO:0007669"/>
    <property type="project" value="InterPro"/>
</dbReference>
<feature type="domain" description="HhH-GPD" evidence="11">
    <location>
        <begin position="1366"/>
        <end position="1553"/>
    </location>
</feature>
<dbReference type="InterPro" id="IPR028925">
    <property type="entry name" value="RRM_DME"/>
</dbReference>
<dbReference type="SMART" id="SM00525">
    <property type="entry name" value="FES"/>
    <property type="match status" value="1"/>
</dbReference>
<keyword evidence="13" id="KW-1185">Reference proteome</keyword>
<dbReference type="GO" id="GO:0005634">
    <property type="term" value="C:nucleus"/>
    <property type="evidence" value="ECO:0007669"/>
    <property type="project" value="UniProtKB-SubCell"/>
</dbReference>
<dbReference type="SMART" id="SM00478">
    <property type="entry name" value="ENDO3c"/>
    <property type="match status" value="1"/>
</dbReference>
<keyword evidence="7" id="KW-0411">Iron-sulfur</keyword>
<feature type="region of interest" description="Disordered" evidence="10">
    <location>
        <begin position="1310"/>
        <end position="1367"/>
    </location>
</feature>
<dbReference type="GO" id="GO:0035514">
    <property type="term" value="F:DNA demethylase activity"/>
    <property type="evidence" value="ECO:0007669"/>
    <property type="project" value="InterPro"/>
</dbReference>
<dbReference type="GO" id="GO:0019104">
    <property type="term" value="F:DNA N-glycosylase activity"/>
    <property type="evidence" value="ECO:0007669"/>
    <property type="project" value="InterPro"/>
</dbReference>
<comment type="subcellular location">
    <subcellularLocation>
        <location evidence="2">Nucleus</location>
    </subcellularLocation>
</comment>
<keyword evidence="9" id="KW-0539">Nucleus</keyword>
<dbReference type="GO" id="GO:0141166">
    <property type="term" value="P:chromosomal 5-methylcytosine DNA demethylation pathway"/>
    <property type="evidence" value="ECO:0007669"/>
    <property type="project" value="InterPro"/>
</dbReference>
<keyword evidence="8" id="KW-0238">DNA-binding</keyword>
<dbReference type="InterPro" id="IPR011257">
    <property type="entry name" value="DNA_glycosylase"/>
</dbReference>
<comment type="similarity">
    <text evidence="3">Belongs to the DNA glycosylase family. DEMETER subfamily.</text>
</comment>
<dbReference type="Gene3D" id="1.10.1670.10">
    <property type="entry name" value="Helix-hairpin-Helix base-excision DNA repair enzymes (C-terminal)"/>
    <property type="match status" value="1"/>
</dbReference>
<dbReference type="FunFam" id="1.10.1670.10:FF:000004">
    <property type="entry name" value="DNA glycosylase/AP lyase ROS1"/>
    <property type="match status" value="1"/>
</dbReference>
<protein>
    <submittedName>
        <fullName evidence="12">DNA demethylase</fullName>
    </submittedName>
</protein>
<evidence type="ECO:0000256" key="7">
    <source>
        <dbReference type="ARBA" id="ARBA00023014"/>
    </source>
</evidence>
<evidence type="ECO:0000313" key="12">
    <source>
        <dbReference type="EMBL" id="KAK1382590.1"/>
    </source>
</evidence>
<evidence type="ECO:0000256" key="10">
    <source>
        <dbReference type="SAM" id="MobiDB-lite"/>
    </source>
</evidence>
<gene>
    <name evidence="12" type="ORF">POM88_020325</name>
</gene>
<dbReference type="InterPro" id="IPR023170">
    <property type="entry name" value="HhH_base_excis_C"/>
</dbReference>
<dbReference type="SUPFAM" id="SSF48150">
    <property type="entry name" value="DNA-glycosylase"/>
    <property type="match status" value="1"/>
</dbReference>
<proteinExistence type="inferred from homology"/>
<keyword evidence="6" id="KW-0408">Iron</keyword>
<evidence type="ECO:0000259" key="11">
    <source>
        <dbReference type="SMART" id="SM00478"/>
    </source>
</evidence>
<dbReference type="InterPro" id="IPR003651">
    <property type="entry name" value="Endonuclease3_FeS-loop_motif"/>
</dbReference>
<name>A0AAD8MMZ8_9APIA</name>
<feature type="compositionally biased region" description="Polar residues" evidence="10">
    <location>
        <begin position="1324"/>
        <end position="1360"/>
    </location>
</feature>
<organism evidence="12 13">
    <name type="scientific">Heracleum sosnowskyi</name>
    <dbReference type="NCBI Taxonomy" id="360622"/>
    <lineage>
        <taxon>Eukaryota</taxon>
        <taxon>Viridiplantae</taxon>
        <taxon>Streptophyta</taxon>
        <taxon>Embryophyta</taxon>
        <taxon>Tracheophyta</taxon>
        <taxon>Spermatophyta</taxon>
        <taxon>Magnoliopsida</taxon>
        <taxon>eudicotyledons</taxon>
        <taxon>Gunneridae</taxon>
        <taxon>Pentapetalae</taxon>
        <taxon>asterids</taxon>
        <taxon>campanulids</taxon>
        <taxon>Apiales</taxon>
        <taxon>Apiaceae</taxon>
        <taxon>Apioideae</taxon>
        <taxon>apioid superclade</taxon>
        <taxon>Tordylieae</taxon>
        <taxon>Tordyliinae</taxon>
        <taxon>Heracleum</taxon>
    </lineage>
</organism>
<dbReference type="GO" id="GO:0003906">
    <property type="term" value="F:DNA-(apurinic or apyrimidinic site) endonuclease activity"/>
    <property type="evidence" value="ECO:0007669"/>
    <property type="project" value="UniProtKB-ARBA"/>
</dbReference>
<dbReference type="GO" id="GO:0046872">
    <property type="term" value="F:metal ion binding"/>
    <property type="evidence" value="ECO:0007669"/>
    <property type="project" value="UniProtKB-KW"/>
</dbReference>